<gene>
    <name evidence="2" type="ORF">FHS23_003027</name>
</gene>
<evidence type="ECO:0000256" key="1">
    <source>
        <dbReference type="SAM" id="MobiDB-lite"/>
    </source>
</evidence>
<keyword evidence="3" id="KW-1185">Reference proteome</keyword>
<protein>
    <submittedName>
        <fullName evidence="2">Uncharacterized protein</fullName>
    </submittedName>
</protein>
<organism evidence="2 3">
    <name type="scientific">Prauserella isguenensis</name>
    <dbReference type="NCBI Taxonomy" id="1470180"/>
    <lineage>
        <taxon>Bacteria</taxon>
        <taxon>Bacillati</taxon>
        <taxon>Actinomycetota</taxon>
        <taxon>Actinomycetes</taxon>
        <taxon>Pseudonocardiales</taxon>
        <taxon>Pseudonocardiaceae</taxon>
        <taxon>Prauserella</taxon>
    </lineage>
</organism>
<dbReference type="EMBL" id="JACHWU010000003">
    <property type="protein sequence ID" value="MBB3051998.1"/>
    <property type="molecule type" value="Genomic_DNA"/>
</dbReference>
<feature type="region of interest" description="Disordered" evidence="1">
    <location>
        <begin position="95"/>
        <end position="114"/>
    </location>
</feature>
<comment type="caution">
    <text evidence="2">The sequence shown here is derived from an EMBL/GenBank/DDBJ whole genome shotgun (WGS) entry which is preliminary data.</text>
</comment>
<name>A0A839S2I8_9PSEU</name>
<dbReference type="Proteomes" id="UP000550714">
    <property type="component" value="Unassembled WGS sequence"/>
</dbReference>
<dbReference type="RefSeq" id="WP_183655103.1">
    <property type="nucleotide sequence ID" value="NZ_JACHWU010000003.1"/>
</dbReference>
<evidence type="ECO:0000313" key="2">
    <source>
        <dbReference type="EMBL" id="MBB3051998.1"/>
    </source>
</evidence>
<proteinExistence type="predicted"/>
<reference evidence="2 3" key="1">
    <citation type="submission" date="2020-08" db="EMBL/GenBank/DDBJ databases">
        <title>Genomic Encyclopedia of Type Strains, Phase III (KMG-III): the genomes of soil and plant-associated and newly described type strains.</title>
        <authorList>
            <person name="Whitman W."/>
        </authorList>
    </citation>
    <scope>NUCLEOTIDE SEQUENCE [LARGE SCALE GENOMIC DNA]</scope>
    <source>
        <strain evidence="2 3">CECT 8577</strain>
    </source>
</reference>
<sequence length="114" mass="11905">MNREYNELINAGEDLGKIQSPDGWSGQAAQAAGSRCGELVEALGEWTGDIAAARTAFTATSDAIGGVKNGVTEAEEVAKANNFSIADDGSIADHGVQWTHRRTSGKPSLKSERG</sequence>
<dbReference type="AlphaFoldDB" id="A0A839S2I8"/>
<evidence type="ECO:0000313" key="3">
    <source>
        <dbReference type="Proteomes" id="UP000550714"/>
    </source>
</evidence>
<accession>A0A839S2I8</accession>